<evidence type="ECO:0000256" key="1">
    <source>
        <dbReference type="ARBA" id="ARBA00003257"/>
    </source>
</evidence>
<keyword evidence="12 17" id="KW-0520">NAD</keyword>
<keyword evidence="9" id="KW-1278">Translocase</keyword>
<dbReference type="PANTHER" id="PTHR43507:SF20">
    <property type="entry name" value="NADH-UBIQUINONE OXIDOREDUCTASE CHAIN 4"/>
    <property type="match status" value="1"/>
</dbReference>
<evidence type="ECO:0000256" key="2">
    <source>
        <dbReference type="ARBA" id="ARBA00004225"/>
    </source>
</evidence>
<dbReference type="GO" id="GO:0042773">
    <property type="term" value="P:ATP synthesis coupled electron transport"/>
    <property type="evidence" value="ECO:0007669"/>
    <property type="project" value="InterPro"/>
</dbReference>
<evidence type="ECO:0000256" key="6">
    <source>
        <dbReference type="ARBA" id="ARBA00022448"/>
    </source>
</evidence>
<evidence type="ECO:0000256" key="7">
    <source>
        <dbReference type="ARBA" id="ARBA00022660"/>
    </source>
</evidence>
<evidence type="ECO:0000256" key="12">
    <source>
        <dbReference type="ARBA" id="ARBA00023027"/>
    </source>
</evidence>
<dbReference type="GO" id="GO:0015990">
    <property type="term" value="P:electron transport coupled proton transport"/>
    <property type="evidence" value="ECO:0007669"/>
    <property type="project" value="TreeGrafter"/>
</dbReference>
<dbReference type="InterPro" id="IPR000260">
    <property type="entry name" value="NADH4_N"/>
</dbReference>
<keyword evidence="6 17" id="KW-0813">Transport</keyword>
<keyword evidence="10 17" id="KW-0249">Electron transport</keyword>
<dbReference type="GO" id="GO:0048039">
    <property type="term" value="F:ubiquinone binding"/>
    <property type="evidence" value="ECO:0007669"/>
    <property type="project" value="TreeGrafter"/>
</dbReference>
<evidence type="ECO:0000256" key="11">
    <source>
        <dbReference type="ARBA" id="ARBA00022989"/>
    </source>
</evidence>
<feature type="domain" description="NADH:ubiquinone oxidoreductase chain 4 N-terminal" evidence="19">
    <location>
        <begin position="1"/>
        <end position="102"/>
    </location>
</feature>
<comment type="subcellular location">
    <subcellularLocation>
        <location evidence="2 17">Mitochondrion membrane</location>
        <topology evidence="2 17">Multi-pass membrane protein</topology>
    </subcellularLocation>
</comment>
<dbReference type="PRINTS" id="PR01437">
    <property type="entry name" value="NUOXDRDTASE4"/>
</dbReference>
<keyword evidence="8 17" id="KW-0812">Transmembrane</keyword>
<feature type="transmembrane region" description="Helical" evidence="17">
    <location>
        <begin position="248"/>
        <end position="269"/>
    </location>
</feature>
<evidence type="ECO:0000256" key="8">
    <source>
        <dbReference type="ARBA" id="ARBA00022692"/>
    </source>
</evidence>
<dbReference type="GO" id="GO:0031966">
    <property type="term" value="C:mitochondrial membrane"/>
    <property type="evidence" value="ECO:0007669"/>
    <property type="project" value="UniProtKB-SubCell"/>
</dbReference>
<feature type="transmembrane region" description="Helical" evidence="17">
    <location>
        <begin position="219"/>
        <end position="242"/>
    </location>
</feature>
<feature type="transmembrane region" description="Helical" evidence="17">
    <location>
        <begin position="84"/>
        <end position="103"/>
    </location>
</feature>
<accession>A0A7T6C241</accession>
<dbReference type="Pfam" id="PF01059">
    <property type="entry name" value="Oxidored_q5_N"/>
    <property type="match status" value="1"/>
</dbReference>
<dbReference type="EC" id="7.1.1.2" evidence="4 17"/>
<dbReference type="GO" id="GO:0008137">
    <property type="term" value="F:NADH dehydrogenase (ubiquinone) activity"/>
    <property type="evidence" value="ECO:0007669"/>
    <property type="project" value="UniProtKB-UniRule"/>
</dbReference>
<dbReference type="InterPro" id="IPR003918">
    <property type="entry name" value="NADH_UbQ_OxRdtase"/>
</dbReference>
<keyword evidence="11 17" id="KW-1133">Transmembrane helix</keyword>
<evidence type="ECO:0000256" key="10">
    <source>
        <dbReference type="ARBA" id="ARBA00022982"/>
    </source>
</evidence>
<dbReference type="InterPro" id="IPR001750">
    <property type="entry name" value="ND/Mrp_TM"/>
</dbReference>
<gene>
    <name evidence="20" type="primary">ND4</name>
</gene>
<feature type="transmembrane region" description="Helical" evidence="17">
    <location>
        <begin position="304"/>
        <end position="325"/>
    </location>
</feature>
<dbReference type="GO" id="GO:0003954">
    <property type="term" value="F:NADH dehydrogenase activity"/>
    <property type="evidence" value="ECO:0007669"/>
    <property type="project" value="TreeGrafter"/>
</dbReference>
<evidence type="ECO:0000256" key="15">
    <source>
        <dbReference type="ARBA" id="ARBA00023136"/>
    </source>
</evidence>
<evidence type="ECO:0000259" key="19">
    <source>
        <dbReference type="Pfam" id="PF01059"/>
    </source>
</evidence>
<feature type="domain" description="NADH:quinone oxidoreductase/Mrp antiporter transmembrane" evidence="18">
    <location>
        <begin position="107"/>
        <end position="393"/>
    </location>
</feature>
<organism evidence="20">
    <name type="scientific">Metallus mai</name>
    <dbReference type="NCBI Taxonomy" id="2782261"/>
    <lineage>
        <taxon>Eukaryota</taxon>
        <taxon>Metazoa</taxon>
        <taxon>Ecdysozoa</taxon>
        <taxon>Arthropoda</taxon>
        <taxon>Hexapoda</taxon>
        <taxon>Insecta</taxon>
        <taxon>Pterygota</taxon>
        <taxon>Neoptera</taxon>
        <taxon>Endopterygota</taxon>
        <taxon>Hymenoptera</taxon>
        <taxon>Tenthredinoidea</taxon>
        <taxon>Tenthredinidae</taxon>
        <taxon>Heterarthrinae</taxon>
        <taxon>Metallus</taxon>
    </lineage>
</organism>
<evidence type="ECO:0000256" key="16">
    <source>
        <dbReference type="ARBA" id="ARBA00049551"/>
    </source>
</evidence>
<evidence type="ECO:0000256" key="5">
    <source>
        <dbReference type="ARBA" id="ARBA00021006"/>
    </source>
</evidence>
<evidence type="ECO:0000256" key="4">
    <source>
        <dbReference type="ARBA" id="ARBA00012944"/>
    </source>
</evidence>
<evidence type="ECO:0000256" key="13">
    <source>
        <dbReference type="ARBA" id="ARBA00023075"/>
    </source>
</evidence>
<feature type="transmembrane region" description="Helical" evidence="17">
    <location>
        <begin position="346"/>
        <end position="367"/>
    </location>
</feature>
<evidence type="ECO:0000256" key="3">
    <source>
        <dbReference type="ARBA" id="ARBA00009025"/>
    </source>
</evidence>
<reference evidence="20" key="1">
    <citation type="submission" date="2020-11" db="EMBL/GenBank/DDBJ databases">
        <title>The nearly complete mitochondrial genome of Metallus mai (Hymenoptera: Tenthredinidae) with its phylogenetic analysis.</title>
        <authorList>
            <person name="Liu J."/>
            <person name="Wei M."/>
            <person name="Niu G."/>
        </authorList>
    </citation>
    <scope>NUCLEOTIDE SEQUENCE</scope>
</reference>
<protein>
    <recommendedName>
        <fullName evidence="5 17">NADH-ubiquinone oxidoreductase chain 4</fullName>
        <ecNumber evidence="4 17">7.1.1.2</ecNumber>
    </recommendedName>
</protein>
<feature type="transmembrane region" description="Helical" evidence="17">
    <location>
        <begin position="49"/>
        <end position="72"/>
    </location>
</feature>
<keyword evidence="14 17" id="KW-0496">Mitochondrion</keyword>
<feature type="transmembrane region" description="Helical" evidence="17">
    <location>
        <begin position="379"/>
        <end position="404"/>
    </location>
</feature>
<keyword evidence="7 17" id="KW-0679">Respiratory chain</keyword>
<dbReference type="PANTHER" id="PTHR43507">
    <property type="entry name" value="NADH-UBIQUINONE OXIDOREDUCTASE CHAIN 4"/>
    <property type="match status" value="1"/>
</dbReference>
<comment type="function">
    <text evidence="17">Core subunit of the mitochondrial membrane respiratory chain NADH dehydrogenase (Complex I) which catalyzes electron transfer from NADH through the respiratory chain, using ubiquinone as an electron acceptor. Essential for the catalytic activity and assembly of complex I.</text>
</comment>
<geneLocation type="mitochondrion" evidence="20"/>
<dbReference type="Pfam" id="PF00361">
    <property type="entry name" value="Proton_antipo_M"/>
    <property type="match status" value="1"/>
</dbReference>
<evidence type="ECO:0000313" key="20">
    <source>
        <dbReference type="EMBL" id="QQH14397.1"/>
    </source>
</evidence>
<evidence type="ECO:0000256" key="17">
    <source>
        <dbReference type="RuleBase" id="RU003297"/>
    </source>
</evidence>
<name>A0A7T6C241_9HYME</name>
<feature type="transmembrane region" description="Helical" evidence="17">
    <location>
        <begin position="109"/>
        <end position="130"/>
    </location>
</feature>
<evidence type="ECO:0000256" key="9">
    <source>
        <dbReference type="ARBA" id="ARBA00022967"/>
    </source>
</evidence>
<feature type="transmembrane region" description="Helical" evidence="17">
    <location>
        <begin position="425"/>
        <end position="448"/>
    </location>
</feature>
<evidence type="ECO:0000259" key="18">
    <source>
        <dbReference type="Pfam" id="PF00361"/>
    </source>
</evidence>
<feature type="transmembrane region" description="Helical" evidence="17">
    <location>
        <begin position="182"/>
        <end position="207"/>
    </location>
</feature>
<comment type="function">
    <text evidence="1">Core subunit of the mitochondrial membrane respiratory chain NADH dehydrogenase (Complex I) that is believed to belong to the minimal assembly required for catalysis. Complex I functions in the transfer of electrons from NADH to the respiratory chain. The immediate electron acceptor for the enzyme is believed to be ubiquinone.</text>
</comment>
<evidence type="ECO:0000256" key="14">
    <source>
        <dbReference type="ARBA" id="ARBA00023128"/>
    </source>
</evidence>
<proteinExistence type="inferred from homology"/>
<dbReference type="EMBL" id="MW255941">
    <property type="protein sequence ID" value="QQH14397.1"/>
    <property type="molecule type" value="Genomic_DNA"/>
</dbReference>
<keyword evidence="13 17" id="KW-0830">Ubiquinone</keyword>
<comment type="catalytic activity">
    <reaction evidence="16 17">
        <text>a ubiquinone + NADH + 5 H(+)(in) = a ubiquinol + NAD(+) + 4 H(+)(out)</text>
        <dbReference type="Rhea" id="RHEA:29091"/>
        <dbReference type="Rhea" id="RHEA-COMP:9565"/>
        <dbReference type="Rhea" id="RHEA-COMP:9566"/>
        <dbReference type="ChEBI" id="CHEBI:15378"/>
        <dbReference type="ChEBI" id="CHEBI:16389"/>
        <dbReference type="ChEBI" id="CHEBI:17976"/>
        <dbReference type="ChEBI" id="CHEBI:57540"/>
        <dbReference type="ChEBI" id="CHEBI:57945"/>
        <dbReference type="EC" id="7.1.1.2"/>
    </reaction>
</comment>
<sequence>MMKFLMYLIFLIPLSFYFKFWLMQFLMFLCSFIFLFLGNYNYQWSHLSYFLGCDLLSFGLIILSFWICSLMFMSSELIFISKKFYSVFIFMILIMMIFLFLTFSVCNLFLFYVFFECSLIPVLFLILGWGFQLDRIQAAMYLLFYTIFASLPLLVSIFYLYLVENTLNLFLILEMELMNNFYSFFFYLFMIIGFLVKMPMFLVHLWLPKAHVEAPVSGSMILAGVMLKLGGYGLLRIFSLLINSGVSFNYLFISISLFGGIFISLVCLFQIDLKALIAYSSVSHMSILLCGMLTLLNWGVMGSFLLMVSHGLCSSGLFCLVNIIYERTGSRSILINKGLINFMPNLSFLWFLLCSSNMAAPPSLNLLGEIMLFNSIISWNWLLMFLLMFLMFFSSSYSLYLYSYTQHGKLNFSMYSFSQGFIREFLLLILHWIPLNFLILNSELFIMMN</sequence>
<feature type="transmembrane region" description="Helical" evidence="17">
    <location>
        <begin position="7"/>
        <end position="37"/>
    </location>
</feature>
<comment type="similarity">
    <text evidence="3 17">Belongs to the complex I subunit 4 family.</text>
</comment>
<feature type="transmembrane region" description="Helical" evidence="17">
    <location>
        <begin position="142"/>
        <end position="162"/>
    </location>
</feature>
<keyword evidence="15 17" id="KW-0472">Membrane</keyword>
<dbReference type="AlphaFoldDB" id="A0A7T6C241"/>